<dbReference type="Proteomes" id="UP000334019">
    <property type="component" value="Chromosome"/>
</dbReference>
<keyword evidence="7 9" id="KW-0924">Ammonia transport</keyword>
<dbReference type="RefSeq" id="WP_153758599.1">
    <property type="nucleotide sequence ID" value="NZ_CP045851.1"/>
</dbReference>
<dbReference type="NCBIfam" id="TIGR00836">
    <property type="entry name" value="amt"/>
    <property type="match status" value="1"/>
</dbReference>
<evidence type="ECO:0000256" key="3">
    <source>
        <dbReference type="ARBA" id="ARBA00022448"/>
    </source>
</evidence>
<protein>
    <recommendedName>
        <fullName evidence="8 9">Ammonium transporter</fullName>
    </recommendedName>
</protein>
<keyword evidence="12" id="KW-1185">Reference proteome</keyword>
<evidence type="ECO:0000256" key="2">
    <source>
        <dbReference type="ARBA" id="ARBA00005887"/>
    </source>
</evidence>
<dbReference type="InterPro" id="IPR024041">
    <property type="entry name" value="NH4_transpt_AmtB-like_dom"/>
</dbReference>
<keyword evidence="6 9" id="KW-0472">Membrane</keyword>
<dbReference type="EMBL" id="CP045851">
    <property type="protein sequence ID" value="QGG94493.1"/>
    <property type="molecule type" value="Genomic_DNA"/>
</dbReference>
<proteinExistence type="inferred from homology"/>
<evidence type="ECO:0000256" key="6">
    <source>
        <dbReference type="ARBA" id="ARBA00023136"/>
    </source>
</evidence>
<feature type="transmembrane region" description="Helical" evidence="9">
    <location>
        <begin position="120"/>
        <end position="141"/>
    </location>
</feature>
<feature type="transmembrane region" description="Helical" evidence="9">
    <location>
        <begin position="6"/>
        <end position="28"/>
    </location>
</feature>
<evidence type="ECO:0000256" key="8">
    <source>
        <dbReference type="ARBA" id="ARBA00050025"/>
    </source>
</evidence>
<evidence type="ECO:0000313" key="11">
    <source>
        <dbReference type="EMBL" id="QGG94493.1"/>
    </source>
</evidence>
<feature type="transmembrane region" description="Helical" evidence="9">
    <location>
        <begin position="350"/>
        <end position="371"/>
    </location>
</feature>
<evidence type="ECO:0000256" key="5">
    <source>
        <dbReference type="ARBA" id="ARBA00022989"/>
    </source>
</evidence>
<feature type="transmembrane region" description="Helical" evidence="9">
    <location>
        <begin position="187"/>
        <end position="207"/>
    </location>
</feature>
<evidence type="ECO:0000256" key="9">
    <source>
        <dbReference type="RuleBase" id="RU362002"/>
    </source>
</evidence>
<sequence>MDPADLAWVLTSAALVLFMTPGLALFYGGMDRSRNVLNMLMMNFWCLLVVPPLWAIVAYSLAQEPFDGSLIGGFDAAFLSGMDLSDGGSALVTMVFLGMFAVITPALISGAVAGRMRFAAWAVFVPVWLLLVFVPVFKWVYGGWLFERGSLDFAGGTAIHVNAGIAALAAVLVLGPRRGWPSEGHPPHSMPLVMIGTGILWFGWFGFNAGSALGANATAVQAFVNTFLAAAAAGLAWAVVERIRDGHVTNLGAASGIVAGLVAITPAAGFVAGMSPIYIGLAAGVVCCFAVGLKARAGYDDALDVVGVHFVGGLVGSLATGLFSDPEFFGTDVMAGLFHGGGVDLLVEQALANGATIVYSFIVTGLIMLALKATIGVRVAPETEAVGLDLAEHRETAYHTSDTTLERA</sequence>
<comment type="subcellular location">
    <subcellularLocation>
        <location evidence="9">Cell membrane</location>
        <topology evidence="9">Multi-pass membrane protein</topology>
    </subcellularLocation>
    <subcellularLocation>
        <location evidence="1">Membrane</location>
        <topology evidence="1">Multi-pass membrane protein</topology>
    </subcellularLocation>
</comment>
<dbReference type="InterPro" id="IPR018047">
    <property type="entry name" value="Ammonium_transpt_CS"/>
</dbReference>
<feature type="transmembrane region" description="Helical" evidence="9">
    <location>
        <begin position="153"/>
        <end position="175"/>
    </location>
</feature>
<dbReference type="PROSITE" id="PS01219">
    <property type="entry name" value="AMMONIUM_TRANSP"/>
    <property type="match status" value="1"/>
</dbReference>
<dbReference type="AlphaFoldDB" id="A0A5Q2RFL8"/>
<evidence type="ECO:0000313" key="12">
    <source>
        <dbReference type="Proteomes" id="UP000334019"/>
    </source>
</evidence>
<reference evidence="11 12" key="1">
    <citation type="submission" date="2019-11" db="EMBL/GenBank/DDBJ databases">
        <authorList>
            <person name="He Y."/>
        </authorList>
    </citation>
    <scope>NUCLEOTIDE SEQUENCE [LARGE SCALE GENOMIC DNA]</scope>
    <source>
        <strain evidence="11 12">SCSIO 58843</strain>
    </source>
</reference>
<dbReference type="KEGG" id="atq:GH723_04900"/>
<dbReference type="InterPro" id="IPR029020">
    <property type="entry name" value="Ammonium/urea_transptr"/>
</dbReference>
<keyword evidence="5 9" id="KW-1133">Transmembrane helix</keyword>
<dbReference type="PANTHER" id="PTHR43029">
    <property type="entry name" value="AMMONIUM TRANSPORTER MEP2"/>
    <property type="match status" value="1"/>
</dbReference>
<comment type="similarity">
    <text evidence="2 9">Belongs to the ammonia transporter channel (TC 1.A.11.2) family.</text>
</comment>
<feature type="domain" description="Ammonium transporter AmtB-like" evidence="10">
    <location>
        <begin position="7"/>
        <end position="398"/>
    </location>
</feature>
<feature type="transmembrane region" description="Helical" evidence="9">
    <location>
        <begin position="251"/>
        <end position="271"/>
    </location>
</feature>
<dbReference type="Gene3D" id="1.10.3430.10">
    <property type="entry name" value="Ammonium transporter AmtB like domains"/>
    <property type="match status" value="1"/>
</dbReference>
<organism evidence="11 12">
    <name type="scientific">Actinomarinicola tropica</name>
    <dbReference type="NCBI Taxonomy" id="2789776"/>
    <lineage>
        <taxon>Bacteria</taxon>
        <taxon>Bacillati</taxon>
        <taxon>Actinomycetota</taxon>
        <taxon>Acidimicrobiia</taxon>
        <taxon>Acidimicrobiales</taxon>
        <taxon>Iamiaceae</taxon>
        <taxon>Actinomarinicola</taxon>
    </lineage>
</organism>
<gene>
    <name evidence="11" type="primary">amt</name>
    <name evidence="11" type="ORF">GH723_04900</name>
</gene>
<dbReference type="GO" id="GO:0008519">
    <property type="term" value="F:ammonium channel activity"/>
    <property type="evidence" value="ECO:0007669"/>
    <property type="project" value="InterPro"/>
</dbReference>
<keyword evidence="3 9" id="KW-0813">Transport</keyword>
<evidence type="ECO:0000256" key="4">
    <source>
        <dbReference type="ARBA" id="ARBA00022692"/>
    </source>
</evidence>
<evidence type="ECO:0000259" key="10">
    <source>
        <dbReference type="Pfam" id="PF00909"/>
    </source>
</evidence>
<evidence type="ECO:0000256" key="7">
    <source>
        <dbReference type="ARBA" id="ARBA00023177"/>
    </source>
</evidence>
<dbReference type="Pfam" id="PF00909">
    <property type="entry name" value="Ammonium_transp"/>
    <property type="match status" value="1"/>
</dbReference>
<keyword evidence="4 9" id="KW-0812">Transmembrane</keyword>
<dbReference type="InterPro" id="IPR001905">
    <property type="entry name" value="Ammonium_transpt"/>
</dbReference>
<feature type="transmembrane region" description="Helical" evidence="9">
    <location>
        <begin position="88"/>
        <end position="108"/>
    </location>
</feature>
<feature type="transmembrane region" description="Helical" evidence="9">
    <location>
        <begin position="219"/>
        <end position="239"/>
    </location>
</feature>
<feature type="transmembrane region" description="Helical" evidence="9">
    <location>
        <begin position="40"/>
        <end position="62"/>
    </location>
</feature>
<feature type="transmembrane region" description="Helical" evidence="9">
    <location>
        <begin position="305"/>
        <end position="324"/>
    </location>
</feature>
<dbReference type="PANTHER" id="PTHR43029:SF10">
    <property type="entry name" value="AMMONIUM TRANSPORTER MEP2"/>
    <property type="match status" value="1"/>
</dbReference>
<accession>A0A5Q2RFL8</accession>
<dbReference type="SUPFAM" id="SSF111352">
    <property type="entry name" value="Ammonium transporter"/>
    <property type="match status" value="1"/>
</dbReference>
<evidence type="ECO:0000256" key="1">
    <source>
        <dbReference type="ARBA" id="ARBA00004141"/>
    </source>
</evidence>
<name>A0A5Q2RFL8_9ACTN</name>
<dbReference type="GO" id="GO:0005886">
    <property type="term" value="C:plasma membrane"/>
    <property type="evidence" value="ECO:0007669"/>
    <property type="project" value="UniProtKB-SubCell"/>
</dbReference>
<feature type="transmembrane region" description="Helical" evidence="9">
    <location>
        <begin position="277"/>
        <end position="293"/>
    </location>
</feature>